<dbReference type="Pfam" id="PF02769">
    <property type="entry name" value="AIRS_C"/>
    <property type="match status" value="1"/>
</dbReference>
<dbReference type="InterPro" id="IPR036676">
    <property type="entry name" value="PurM-like_C_sf"/>
</dbReference>
<dbReference type="InterPro" id="IPR010918">
    <property type="entry name" value="PurM-like_C_dom"/>
</dbReference>
<dbReference type="SUPFAM" id="SSF56042">
    <property type="entry name" value="PurM C-terminal domain-like"/>
    <property type="match status" value="1"/>
</dbReference>
<dbReference type="PANTHER" id="PTHR30270:SF0">
    <property type="entry name" value="THIAMINE-MONOPHOSPHATE KINASE"/>
    <property type="match status" value="1"/>
</dbReference>
<evidence type="ECO:0000256" key="1">
    <source>
        <dbReference type="HAMAP-Rule" id="MF_02128"/>
    </source>
</evidence>
<dbReference type="NCBIfam" id="NF004351">
    <property type="entry name" value="PRK05731.1-4"/>
    <property type="match status" value="1"/>
</dbReference>
<keyword evidence="1" id="KW-0547">Nucleotide-binding</keyword>
<keyword evidence="1 5" id="KW-0418">Kinase</keyword>
<dbReference type="InterPro" id="IPR006283">
    <property type="entry name" value="ThiL-like"/>
</dbReference>
<feature type="binding site" evidence="1">
    <location>
        <position position="107"/>
    </location>
    <ligand>
        <name>Mg(2+)</name>
        <dbReference type="ChEBI" id="CHEBI:18420"/>
        <label>1</label>
    </ligand>
</feature>
<dbReference type="Proteomes" id="UP000309992">
    <property type="component" value="Unassembled WGS sequence"/>
</dbReference>
<organism evidence="5 6">
    <name type="scientific">Prauserella endophytica</name>
    <dbReference type="NCBI Taxonomy" id="1592324"/>
    <lineage>
        <taxon>Bacteria</taxon>
        <taxon>Bacillati</taxon>
        <taxon>Actinomycetota</taxon>
        <taxon>Actinomycetes</taxon>
        <taxon>Pseudonocardiales</taxon>
        <taxon>Pseudonocardiaceae</taxon>
        <taxon>Prauserella</taxon>
        <taxon>Prauserella coralliicola group</taxon>
    </lineage>
</organism>
<feature type="binding site" evidence="1">
    <location>
        <position position="136"/>
    </location>
    <ligand>
        <name>Mg(2+)</name>
        <dbReference type="ChEBI" id="CHEBI:18420"/>
        <label>2</label>
    </ligand>
</feature>
<protein>
    <recommendedName>
        <fullName evidence="1">Thiamine-monophosphate kinase</fullName>
        <shortName evidence="1">TMP kinase</shortName>
        <shortName evidence="1">Thiamine-phosphate kinase</shortName>
        <ecNumber evidence="1">2.7.4.16</ecNumber>
    </recommendedName>
</protein>
<gene>
    <name evidence="1" type="primary">thiL</name>
    <name evidence="5" type="ORF">FCN18_10830</name>
</gene>
<feature type="domain" description="PurM-like C-terminal" evidence="4">
    <location>
        <begin position="213"/>
        <end position="304"/>
    </location>
</feature>
<feature type="binding site" evidence="1">
    <location>
        <position position="209"/>
    </location>
    <ligand>
        <name>ATP</name>
        <dbReference type="ChEBI" id="CHEBI:30616"/>
    </ligand>
</feature>
<evidence type="ECO:0000313" key="5">
    <source>
        <dbReference type="EMBL" id="TKG71963.1"/>
    </source>
</evidence>
<dbReference type="NCBIfam" id="TIGR01379">
    <property type="entry name" value="thiL"/>
    <property type="match status" value="1"/>
</dbReference>
<accession>A0ABY2S7T9</accession>
<dbReference type="Gene3D" id="3.90.650.10">
    <property type="entry name" value="PurM-like C-terminal domain"/>
    <property type="match status" value="1"/>
</dbReference>
<feature type="domain" description="PurM-like N-terminal" evidence="3">
    <location>
        <begin position="89"/>
        <end position="199"/>
    </location>
</feature>
<evidence type="ECO:0000259" key="4">
    <source>
        <dbReference type="Pfam" id="PF02769"/>
    </source>
</evidence>
<feature type="binding site" evidence="1">
    <location>
        <position position="106"/>
    </location>
    <ligand>
        <name>Mg(2+)</name>
        <dbReference type="ChEBI" id="CHEBI:18420"/>
        <label>1</label>
    </ligand>
</feature>
<feature type="binding site" evidence="1">
    <location>
        <position position="136"/>
    </location>
    <ligand>
        <name>Mg(2+)</name>
        <dbReference type="ChEBI" id="CHEBI:18420"/>
        <label>4</label>
    </ligand>
</feature>
<feature type="compositionally biased region" description="Basic and acidic residues" evidence="2">
    <location>
        <begin position="16"/>
        <end position="50"/>
    </location>
</feature>
<feature type="binding site" evidence="1">
    <location>
        <position position="271"/>
    </location>
    <ligand>
        <name>Mg(2+)</name>
        <dbReference type="ChEBI" id="CHEBI:18420"/>
        <label>3</label>
    </ligand>
</feature>
<feature type="binding site" evidence="1">
    <location>
        <position position="368"/>
    </location>
    <ligand>
        <name>substrate</name>
    </ligand>
</feature>
<reference evidence="5 6" key="1">
    <citation type="journal article" date="2015" name="Antonie Van Leeuwenhoek">
        <title>Prauserella endophytica sp. nov., an endophytic actinobacterium isolated from Tamarix taklamakanensis.</title>
        <authorList>
            <person name="Liu J.M."/>
            <person name="Habden X."/>
            <person name="Guo L."/>
            <person name="Tuo L."/>
            <person name="Jiang Z.K."/>
            <person name="Liu S.W."/>
            <person name="Liu X.F."/>
            <person name="Chen L."/>
            <person name="Li R.F."/>
            <person name="Zhang Y.Q."/>
            <person name="Sun C.H."/>
        </authorList>
    </citation>
    <scope>NUCLEOTIDE SEQUENCE [LARGE SCALE GENOMIC DNA]</scope>
    <source>
        <strain evidence="5 6">CGMCC 4.7182</strain>
    </source>
</reference>
<sequence length="372" mass="38734">MRGPRRAPSSGWVRQAQDRNVEATYRRRGNDRTSDESRVTPEVSVEDRPTPDSAAEGTADTVAAIGEFGLIRAVTANRTQPSTTLLGPGDDAAVVAAPDGRVVVSTDVLVHGVHFRLDWSTPEQVGHKAIAVNLADIAAMGAVPTSVVVGIACPADEKTATVTQLFDGMAAEAGRARVGLVGGDMVRSDQLVISVTALGDLGGRPPVTRSGARPGDIVAVCGRLGWAAAGLAVLGRGFRSPVGVVNAQRFPEPPYAAGPAAALAGATAMIDVSDGLLADLGHLAQQSNVGIDVHTDRLDVDRKLTDVGTALGADPLHWVLTGGEDHALAATFPSFTDLPEGWVRIGTVLLPDTGITVDGKPYEHESGWEHWR</sequence>
<feature type="binding site" evidence="1">
    <location>
        <begin position="183"/>
        <end position="184"/>
    </location>
    <ligand>
        <name>ATP</name>
        <dbReference type="ChEBI" id="CHEBI:30616"/>
    </ligand>
</feature>
<dbReference type="GO" id="GO:0009030">
    <property type="term" value="F:thiamine-phosphate kinase activity"/>
    <property type="evidence" value="ECO:0007669"/>
    <property type="project" value="UniProtKB-EC"/>
</dbReference>
<comment type="similarity">
    <text evidence="1">Belongs to the thiamine-monophosphate kinase family.</text>
</comment>
<name>A0ABY2S7T9_9PSEU</name>
<evidence type="ECO:0000259" key="3">
    <source>
        <dbReference type="Pfam" id="PF00586"/>
    </source>
</evidence>
<proteinExistence type="inferred from homology"/>
<feature type="binding site" evidence="1">
    <location>
        <position position="184"/>
    </location>
    <ligand>
        <name>Mg(2+)</name>
        <dbReference type="ChEBI" id="CHEBI:18420"/>
        <label>1</label>
    </ligand>
</feature>
<keyword evidence="1" id="KW-0067">ATP-binding</keyword>
<evidence type="ECO:0000313" key="6">
    <source>
        <dbReference type="Proteomes" id="UP000309992"/>
    </source>
</evidence>
<keyword evidence="1" id="KW-0784">Thiamine biosynthesis</keyword>
<dbReference type="Gene3D" id="3.30.1330.10">
    <property type="entry name" value="PurM-like, N-terminal domain"/>
    <property type="match status" value="1"/>
</dbReference>
<dbReference type="PIRSF" id="PIRSF005303">
    <property type="entry name" value="Thiam_monoph_kin"/>
    <property type="match status" value="1"/>
</dbReference>
<evidence type="ECO:0000256" key="2">
    <source>
        <dbReference type="SAM" id="MobiDB-lite"/>
    </source>
</evidence>
<dbReference type="Pfam" id="PF00586">
    <property type="entry name" value="AIRS"/>
    <property type="match status" value="1"/>
</dbReference>
<feature type="binding site" evidence="1">
    <location>
        <position position="273"/>
    </location>
    <ligand>
        <name>ATP</name>
        <dbReference type="ChEBI" id="CHEBI:30616"/>
    </ligand>
</feature>
<comment type="caution">
    <text evidence="5">The sequence shown here is derived from an EMBL/GenBank/DDBJ whole genome shotgun (WGS) entry which is preliminary data.</text>
</comment>
<comment type="function">
    <text evidence="1">Catalyzes the ATP-dependent phosphorylation of thiamine-monophosphate (TMP) to form thiamine-pyrophosphate (TPP), the active form of vitamin B1.</text>
</comment>
<feature type="binding site" evidence="1">
    <location>
        <position position="107"/>
    </location>
    <ligand>
        <name>Mg(2+)</name>
        <dbReference type="ChEBI" id="CHEBI:18420"/>
        <label>2</label>
    </ligand>
</feature>
<dbReference type="EMBL" id="SWMS01000004">
    <property type="protein sequence ID" value="TKG71963.1"/>
    <property type="molecule type" value="Genomic_DNA"/>
</dbReference>
<feature type="binding site" evidence="1">
    <location>
        <position position="105"/>
    </location>
    <ligand>
        <name>Mg(2+)</name>
        <dbReference type="ChEBI" id="CHEBI:18420"/>
        <label>4</label>
    </ligand>
</feature>
<comment type="pathway">
    <text evidence="1">Cofactor biosynthesis; thiamine diphosphate biosynthesis; thiamine diphosphate from thiamine phosphate: step 1/1.</text>
</comment>
<comment type="miscellaneous">
    <text evidence="1">Reaction mechanism of ThiL seems to utilize a direct, inline transfer of the gamma-phosphate of ATP to TMP rather than a phosphorylated enzyme intermediate.</text>
</comment>
<feature type="binding site" evidence="1">
    <location>
        <position position="324"/>
    </location>
    <ligand>
        <name>substrate</name>
    </ligand>
</feature>
<keyword evidence="1" id="KW-0460">Magnesium</keyword>
<dbReference type="InterPro" id="IPR016188">
    <property type="entry name" value="PurM-like_N"/>
</dbReference>
<dbReference type="InterPro" id="IPR036921">
    <property type="entry name" value="PurM-like_N_sf"/>
</dbReference>
<keyword evidence="1 5" id="KW-0808">Transferase</keyword>
<dbReference type="EC" id="2.7.4.16" evidence="1"/>
<dbReference type="SUPFAM" id="SSF55326">
    <property type="entry name" value="PurM N-terminal domain-like"/>
    <property type="match status" value="1"/>
</dbReference>
<dbReference type="CDD" id="cd02194">
    <property type="entry name" value="ThiL"/>
    <property type="match status" value="1"/>
</dbReference>
<feature type="binding site" evidence="1">
    <location>
        <position position="114"/>
    </location>
    <ligand>
        <name>substrate</name>
    </ligand>
</feature>
<dbReference type="PANTHER" id="PTHR30270">
    <property type="entry name" value="THIAMINE-MONOPHOSPHATE KINASE"/>
    <property type="match status" value="1"/>
</dbReference>
<feature type="region of interest" description="Disordered" evidence="2">
    <location>
        <begin position="1"/>
        <end position="56"/>
    </location>
</feature>
<comment type="catalytic activity">
    <reaction evidence="1">
        <text>thiamine phosphate + ATP = thiamine diphosphate + ADP</text>
        <dbReference type="Rhea" id="RHEA:15913"/>
        <dbReference type="ChEBI" id="CHEBI:30616"/>
        <dbReference type="ChEBI" id="CHEBI:37575"/>
        <dbReference type="ChEBI" id="CHEBI:58937"/>
        <dbReference type="ChEBI" id="CHEBI:456216"/>
        <dbReference type="EC" id="2.7.4.16"/>
    </reaction>
</comment>
<keyword evidence="1" id="KW-0479">Metal-binding</keyword>
<feature type="binding site" evidence="1">
    <location>
        <position position="91"/>
    </location>
    <ligand>
        <name>Mg(2+)</name>
        <dbReference type="ChEBI" id="CHEBI:18420"/>
        <label>4</label>
    </ligand>
</feature>
<comment type="caution">
    <text evidence="1">Lacks conserved residue(s) required for the propagation of feature annotation.</text>
</comment>
<feature type="binding site" evidence="1">
    <location>
        <position position="136"/>
    </location>
    <ligand>
        <name>Mg(2+)</name>
        <dbReference type="ChEBI" id="CHEBI:18420"/>
        <label>3</label>
    </ligand>
</feature>
<feature type="binding site" evidence="1">
    <location>
        <position position="91"/>
    </location>
    <ligand>
        <name>Mg(2+)</name>
        <dbReference type="ChEBI" id="CHEBI:18420"/>
        <label>3</label>
    </ligand>
</feature>
<keyword evidence="6" id="KW-1185">Reference proteome</keyword>
<feature type="binding site" evidence="1">
    <location>
        <position position="274"/>
    </location>
    <ligand>
        <name>Mg(2+)</name>
        <dbReference type="ChEBI" id="CHEBI:18420"/>
        <label>5</label>
    </ligand>
</feature>
<dbReference type="HAMAP" id="MF_02128">
    <property type="entry name" value="TMP_kinase"/>
    <property type="match status" value="1"/>
</dbReference>